<protein>
    <submittedName>
        <fullName evidence="2">Predicted oxidoreductase</fullName>
    </submittedName>
</protein>
<dbReference type="PANTHER" id="PTHR43364:SF18">
    <property type="entry name" value="OXIDOREDUCTASE"/>
    <property type="match status" value="1"/>
</dbReference>
<dbReference type="RefSeq" id="WP_101587388.1">
    <property type="nucleotide sequence ID" value="NZ_FXZM01000002.1"/>
</dbReference>
<dbReference type="GO" id="GO:0005829">
    <property type="term" value="C:cytosol"/>
    <property type="evidence" value="ECO:0007669"/>
    <property type="project" value="TreeGrafter"/>
</dbReference>
<dbReference type="InterPro" id="IPR036812">
    <property type="entry name" value="NAD(P)_OxRdtase_dom_sf"/>
</dbReference>
<name>A0A2H1L1T5_9MICO</name>
<reference evidence="3" key="1">
    <citation type="submission" date="2017-03" db="EMBL/GenBank/DDBJ databases">
        <authorList>
            <person name="Monnet C."/>
        </authorList>
    </citation>
    <scope>NUCLEOTIDE SEQUENCE [LARGE SCALE GENOMIC DNA]</scope>
    <source>
        <strain evidence="3">SJ5-8</strain>
    </source>
</reference>
<feature type="domain" description="NADP-dependent oxidoreductase" evidence="1">
    <location>
        <begin position="16"/>
        <end position="289"/>
    </location>
</feature>
<keyword evidence="3" id="KW-1185">Reference proteome</keyword>
<dbReference type="Proteomes" id="UP000234462">
    <property type="component" value="Unassembled WGS sequence"/>
</dbReference>
<dbReference type="SUPFAM" id="SSF51430">
    <property type="entry name" value="NAD(P)-linked oxidoreductase"/>
    <property type="match status" value="1"/>
</dbReference>
<sequence length="305" mass="32109">MHSNRMGNTGLQVSDLSLGTFEWGRRVDVATARELLDAYASAGGTALELPAFDAPAVGLVTDMRIPSRVQLLARVGVRATEAGGTPQLRTGRSDLLTDVRSLLGALDRDHLDVLVLDAFDDRIPVEESASILRTLVDTGDVGYVLLSHHSAWQLSLRAADSGLPFAGAIAEYSLLRRDAETSLRPALDYLGLGLIAGAGLGRGVLSGQYLRGLPAGSRGAGDLGGYVGELLDDDTTGVVQGVVKAATALGVDPIDIALAWNRRSLCASTIVSPRTREQLDQLLASDLELANEISEVLDQISDPCG</sequence>
<dbReference type="OrthoDB" id="9768793at2"/>
<dbReference type="EMBL" id="FXZM01000002">
    <property type="protein sequence ID" value="SMY10871.1"/>
    <property type="molecule type" value="Genomic_DNA"/>
</dbReference>
<dbReference type="InterPro" id="IPR023210">
    <property type="entry name" value="NADP_OxRdtase_dom"/>
</dbReference>
<organism evidence="2 3">
    <name type="scientific">Brevibacterium jeotgali</name>
    <dbReference type="NCBI Taxonomy" id="1262550"/>
    <lineage>
        <taxon>Bacteria</taxon>
        <taxon>Bacillati</taxon>
        <taxon>Actinomycetota</taxon>
        <taxon>Actinomycetes</taxon>
        <taxon>Micrococcales</taxon>
        <taxon>Brevibacteriaceae</taxon>
        <taxon>Brevibacterium</taxon>
    </lineage>
</organism>
<evidence type="ECO:0000313" key="3">
    <source>
        <dbReference type="Proteomes" id="UP000234462"/>
    </source>
</evidence>
<dbReference type="InterPro" id="IPR050523">
    <property type="entry name" value="AKR_Detox_Biosynth"/>
</dbReference>
<gene>
    <name evidence="2" type="ORF">BJEO58_00446</name>
</gene>
<dbReference type="Gene3D" id="3.20.20.100">
    <property type="entry name" value="NADP-dependent oxidoreductase domain"/>
    <property type="match status" value="1"/>
</dbReference>
<proteinExistence type="predicted"/>
<dbReference type="PANTHER" id="PTHR43364">
    <property type="entry name" value="NADH-SPECIFIC METHYLGLYOXAL REDUCTASE-RELATED"/>
    <property type="match status" value="1"/>
</dbReference>
<dbReference type="Pfam" id="PF00248">
    <property type="entry name" value="Aldo_ket_red"/>
    <property type="match status" value="1"/>
</dbReference>
<evidence type="ECO:0000313" key="2">
    <source>
        <dbReference type="EMBL" id="SMY10871.1"/>
    </source>
</evidence>
<evidence type="ECO:0000259" key="1">
    <source>
        <dbReference type="Pfam" id="PF00248"/>
    </source>
</evidence>
<dbReference type="AlphaFoldDB" id="A0A2H1L1T5"/>
<accession>A0A2H1L1T5</accession>